<keyword evidence="2" id="KW-0479">Metal-binding</keyword>
<evidence type="ECO:0000259" key="9">
    <source>
        <dbReference type="PROSITE" id="PS51133"/>
    </source>
</evidence>
<dbReference type="InterPro" id="IPR035441">
    <property type="entry name" value="TFIIS/LEDGF_dom_sf"/>
</dbReference>
<dbReference type="Pfam" id="PF08711">
    <property type="entry name" value="Med26"/>
    <property type="match status" value="1"/>
</dbReference>
<dbReference type="SUPFAM" id="SSF57783">
    <property type="entry name" value="Zinc beta-ribbon"/>
    <property type="match status" value="1"/>
</dbReference>
<evidence type="ECO:0008006" key="14">
    <source>
        <dbReference type="Google" id="ProtNLM"/>
    </source>
</evidence>
<dbReference type="InterPro" id="IPR035100">
    <property type="entry name" value="TF_IIS-typ"/>
</dbReference>
<feature type="region of interest" description="Disordered" evidence="8">
    <location>
        <begin position="98"/>
        <end position="174"/>
    </location>
</feature>
<dbReference type="Gene3D" id="2.20.25.10">
    <property type="match status" value="1"/>
</dbReference>
<dbReference type="SUPFAM" id="SSF47676">
    <property type="entry name" value="Conserved domain common to transcription factors TFIIS, elongin A, CRSP70"/>
    <property type="match status" value="1"/>
</dbReference>
<dbReference type="Pfam" id="PF07500">
    <property type="entry name" value="TFIIS_M"/>
    <property type="match status" value="1"/>
</dbReference>
<feature type="domain" description="TFIIS-type" evidence="9">
    <location>
        <begin position="373"/>
        <end position="413"/>
    </location>
</feature>
<evidence type="ECO:0000256" key="2">
    <source>
        <dbReference type="ARBA" id="ARBA00022723"/>
    </source>
</evidence>
<dbReference type="InterPro" id="IPR003618">
    <property type="entry name" value="TFIIS_cen_dom"/>
</dbReference>
<dbReference type="Proteomes" id="UP001630127">
    <property type="component" value="Unassembled WGS sequence"/>
</dbReference>
<feature type="compositionally biased region" description="Basic and acidic residues" evidence="8">
    <location>
        <begin position="98"/>
        <end position="119"/>
    </location>
</feature>
<evidence type="ECO:0000256" key="6">
    <source>
        <dbReference type="PROSITE-ProRule" id="PRU00472"/>
    </source>
</evidence>
<dbReference type="PANTHER" id="PTHR11477">
    <property type="entry name" value="TRANSCRIPTION FACTOR S-II ZINC FINGER DOMAIN-CONTAINING PROTEIN"/>
    <property type="match status" value="1"/>
</dbReference>
<dbReference type="PROSITE" id="PS00466">
    <property type="entry name" value="ZF_TFIIS_1"/>
    <property type="match status" value="1"/>
</dbReference>
<dbReference type="InterPro" id="IPR006289">
    <property type="entry name" value="TFSII"/>
</dbReference>
<evidence type="ECO:0000256" key="8">
    <source>
        <dbReference type="SAM" id="MobiDB-lite"/>
    </source>
</evidence>
<proteinExistence type="predicted"/>
<dbReference type="AlphaFoldDB" id="A0ABD2ZT20"/>
<dbReference type="NCBIfam" id="TIGR01385">
    <property type="entry name" value="TFSII"/>
    <property type="match status" value="1"/>
</dbReference>
<dbReference type="Pfam" id="PF01096">
    <property type="entry name" value="Zn_ribbon_TFIIS"/>
    <property type="match status" value="1"/>
</dbReference>
<evidence type="ECO:0000256" key="1">
    <source>
        <dbReference type="ARBA" id="ARBA00004123"/>
    </source>
</evidence>
<dbReference type="InterPro" id="IPR001222">
    <property type="entry name" value="Znf_TFIIS"/>
</dbReference>
<protein>
    <recommendedName>
        <fullName evidence="14">Transcription elongation factor TFIIS</fullName>
    </recommendedName>
</protein>
<evidence type="ECO:0000259" key="11">
    <source>
        <dbReference type="PROSITE" id="PS51321"/>
    </source>
</evidence>
<dbReference type="GO" id="GO:0008270">
    <property type="term" value="F:zinc ion binding"/>
    <property type="evidence" value="ECO:0007669"/>
    <property type="project" value="UniProtKB-KW"/>
</dbReference>
<dbReference type="Gene3D" id="1.10.472.30">
    <property type="entry name" value="Transcription elongation factor S-II, central domain"/>
    <property type="match status" value="1"/>
</dbReference>
<dbReference type="CDD" id="cd13749">
    <property type="entry name" value="Zn-ribbon_TFIIS"/>
    <property type="match status" value="1"/>
</dbReference>
<feature type="domain" description="TFIIS central" evidence="11">
    <location>
        <begin position="247"/>
        <end position="370"/>
    </location>
</feature>
<evidence type="ECO:0000256" key="4">
    <source>
        <dbReference type="ARBA" id="ARBA00022833"/>
    </source>
</evidence>
<keyword evidence="4" id="KW-0862">Zinc</keyword>
<dbReference type="CDD" id="cd00183">
    <property type="entry name" value="TFIIS_I"/>
    <property type="match status" value="1"/>
</dbReference>
<dbReference type="InterPro" id="IPR017923">
    <property type="entry name" value="TFIIS_N"/>
</dbReference>
<comment type="subcellular location">
    <subcellularLocation>
        <location evidence="1 7">Nucleus</location>
    </subcellularLocation>
</comment>
<dbReference type="PROSITE" id="PS51133">
    <property type="entry name" value="ZF_TFIIS_2"/>
    <property type="match status" value="1"/>
</dbReference>
<dbReference type="SUPFAM" id="SSF46942">
    <property type="entry name" value="Elongation factor TFIIS domain 2"/>
    <property type="match status" value="1"/>
</dbReference>
<dbReference type="SMART" id="SM00509">
    <property type="entry name" value="TFS2N"/>
    <property type="match status" value="1"/>
</dbReference>
<dbReference type="PANTHER" id="PTHR11477:SF0">
    <property type="entry name" value="IP08861P-RELATED"/>
    <property type="match status" value="1"/>
</dbReference>
<dbReference type="PROSITE" id="PS51319">
    <property type="entry name" value="TFIIS_N"/>
    <property type="match status" value="1"/>
</dbReference>
<dbReference type="PIRSF" id="PIRSF006704">
    <property type="entry name" value="TF_IIS"/>
    <property type="match status" value="1"/>
</dbReference>
<reference evidence="12 13" key="1">
    <citation type="submission" date="2024-11" db="EMBL/GenBank/DDBJ databases">
        <title>A near-complete genome assembly of Cinchona calisaya.</title>
        <authorList>
            <person name="Lian D.C."/>
            <person name="Zhao X.W."/>
            <person name="Wei L."/>
        </authorList>
    </citation>
    <scope>NUCLEOTIDE SEQUENCE [LARGE SCALE GENOMIC DNA]</scope>
    <source>
        <tissue evidence="12">Nenye</tissue>
    </source>
</reference>
<evidence type="ECO:0000256" key="7">
    <source>
        <dbReference type="PROSITE-ProRule" id="PRU00649"/>
    </source>
</evidence>
<comment type="caution">
    <text evidence="12">The sequence shown here is derived from an EMBL/GenBank/DDBJ whole genome shotgun (WGS) entry which is preliminary data.</text>
</comment>
<evidence type="ECO:0000256" key="5">
    <source>
        <dbReference type="ARBA" id="ARBA00023242"/>
    </source>
</evidence>
<evidence type="ECO:0000313" key="13">
    <source>
        <dbReference type="Proteomes" id="UP001630127"/>
    </source>
</evidence>
<gene>
    <name evidence="12" type="ORF">ACH5RR_019474</name>
</gene>
<name>A0ABD2ZT20_9GENT</name>
<organism evidence="12 13">
    <name type="scientific">Cinchona calisaya</name>
    <dbReference type="NCBI Taxonomy" id="153742"/>
    <lineage>
        <taxon>Eukaryota</taxon>
        <taxon>Viridiplantae</taxon>
        <taxon>Streptophyta</taxon>
        <taxon>Embryophyta</taxon>
        <taxon>Tracheophyta</taxon>
        <taxon>Spermatophyta</taxon>
        <taxon>Magnoliopsida</taxon>
        <taxon>eudicotyledons</taxon>
        <taxon>Gunneridae</taxon>
        <taxon>Pentapetalae</taxon>
        <taxon>asterids</taxon>
        <taxon>lamiids</taxon>
        <taxon>Gentianales</taxon>
        <taxon>Rubiaceae</taxon>
        <taxon>Cinchonoideae</taxon>
        <taxon>Cinchoneae</taxon>
        <taxon>Cinchona</taxon>
    </lineage>
</organism>
<accession>A0ABD2ZT20</accession>
<keyword evidence="5 7" id="KW-0539">Nucleus</keyword>
<evidence type="ECO:0000313" key="12">
    <source>
        <dbReference type="EMBL" id="KAL3521325.1"/>
    </source>
</evidence>
<dbReference type="PROSITE" id="PS51321">
    <property type="entry name" value="TFIIS_CENTRAL"/>
    <property type="match status" value="1"/>
</dbReference>
<feature type="compositionally biased region" description="Basic and acidic residues" evidence="8">
    <location>
        <begin position="206"/>
        <end position="227"/>
    </location>
</feature>
<dbReference type="EMBL" id="JBJUIK010000008">
    <property type="protein sequence ID" value="KAL3521325.1"/>
    <property type="molecule type" value="Genomic_DNA"/>
</dbReference>
<feature type="domain" description="TFIIS N-terminal" evidence="10">
    <location>
        <begin position="10"/>
        <end position="90"/>
    </location>
</feature>
<feature type="region of interest" description="Disordered" evidence="8">
    <location>
        <begin position="193"/>
        <end position="237"/>
    </location>
</feature>
<evidence type="ECO:0000259" key="10">
    <source>
        <dbReference type="PROSITE" id="PS51319"/>
    </source>
</evidence>
<dbReference type="GO" id="GO:0005634">
    <property type="term" value="C:nucleus"/>
    <property type="evidence" value="ECO:0007669"/>
    <property type="project" value="UniProtKB-SubCell"/>
</dbReference>
<feature type="compositionally biased region" description="Basic and acidic residues" evidence="8">
    <location>
        <begin position="143"/>
        <end position="158"/>
    </location>
</feature>
<dbReference type="InterPro" id="IPR003617">
    <property type="entry name" value="TFIIS/CRSP70_N_sub"/>
</dbReference>
<keyword evidence="3 6" id="KW-0863">Zinc-finger</keyword>
<dbReference type="SMART" id="SM00510">
    <property type="entry name" value="TFS2M"/>
    <property type="match status" value="1"/>
</dbReference>
<dbReference type="InterPro" id="IPR036575">
    <property type="entry name" value="TFIIS_cen_dom_sf"/>
</dbReference>
<dbReference type="SMART" id="SM00440">
    <property type="entry name" value="ZnF_C2C2"/>
    <property type="match status" value="1"/>
</dbReference>
<evidence type="ECO:0000256" key="3">
    <source>
        <dbReference type="ARBA" id="ARBA00022771"/>
    </source>
</evidence>
<dbReference type="Gene3D" id="1.20.930.10">
    <property type="entry name" value="Conserved domain common to transcription factors TFIIS, elongin A, CRSP70"/>
    <property type="match status" value="1"/>
</dbReference>
<sequence>MEKELVEQFEKVKKAADASAAADGGVNSSPEEDRCLDALKRLKKLPINYDVLVSTQIGKRLRQLTKHPRKRIQALASDVVEMWKGIIVKETAKNRKNWNMEHEGSVKAEPGDADSGEKKKVGRVNSIKVQDSVKAEPAGTDSDNGKKFQRESSVKVEKVSTAGPGRIERVDHSFSSNSEKVMKFGTSSTELKVENIDGSEAGKSSSGEHIKAEKITEVQRSKSDSRKQTPAPTAPKLTSLLYTKDQIRDRVRELCAEALCKVATEVGEDLREEVDACDPYRIAIMVETAMFEKWGRSNSAQKFKYRSILFNIKDSKNPDFRRKVLLGQFPPHSVVDLTPEDMASDARQKQNEKIKEKALFECERGGPPKATTSEFRCGRCGKHETTYYQMQTRSADEPMTTYITCVVCNNRWKK</sequence>
<keyword evidence="13" id="KW-1185">Reference proteome</keyword>